<name>A0A8H4LS36_9HYPO</name>
<gene>
    <name evidence="3" type="ORF">G6O67_008516</name>
</gene>
<dbReference type="Gene3D" id="3.90.550.20">
    <property type="match status" value="1"/>
</dbReference>
<keyword evidence="2" id="KW-1133">Transmembrane helix</keyword>
<evidence type="ECO:0000313" key="3">
    <source>
        <dbReference type="EMBL" id="KAF4504358.1"/>
    </source>
</evidence>
<dbReference type="GO" id="GO:1901135">
    <property type="term" value="P:carbohydrate derivative metabolic process"/>
    <property type="evidence" value="ECO:0007669"/>
    <property type="project" value="UniProtKB-ARBA"/>
</dbReference>
<dbReference type="OrthoDB" id="409543at2759"/>
<protein>
    <recommendedName>
        <fullName evidence="5">Glycosyl transferase</fullName>
    </recommendedName>
</protein>
<dbReference type="PANTHER" id="PTHR46830">
    <property type="entry name" value="TRANSFERASE, PUTATIVE-RELATED"/>
    <property type="match status" value="1"/>
</dbReference>
<organism evidence="3 4">
    <name type="scientific">Ophiocordyceps sinensis</name>
    <dbReference type="NCBI Taxonomy" id="72228"/>
    <lineage>
        <taxon>Eukaryota</taxon>
        <taxon>Fungi</taxon>
        <taxon>Dikarya</taxon>
        <taxon>Ascomycota</taxon>
        <taxon>Pezizomycotina</taxon>
        <taxon>Sordariomycetes</taxon>
        <taxon>Hypocreomycetidae</taxon>
        <taxon>Hypocreales</taxon>
        <taxon>Ophiocordycipitaceae</taxon>
        <taxon>Ophiocordyceps</taxon>
    </lineage>
</organism>
<dbReference type="InterPro" id="IPR029044">
    <property type="entry name" value="Nucleotide-diphossugar_trans"/>
</dbReference>
<accession>A0A8H4LS36</accession>
<reference evidence="3 4" key="1">
    <citation type="journal article" date="2020" name="Genome Biol. Evol.">
        <title>A new high-quality draft genome assembly of the Chinese cordyceps Ophiocordyceps sinensis.</title>
        <authorList>
            <person name="Shu R."/>
            <person name="Zhang J."/>
            <person name="Meng Q."/>
            <person name="Zhang H."/>
            <person name="Zhou G."/>
            <person name="Li M."/>
            <person name="Wu P."/>
            <person name="Zhao Y."/>
            <person name="Chen C."/>
            <person name="Qin Q."/>
        </authorList>
    </citation>
    <scope>NUCLEOTIDE SEQUENCE [LARGE SCALE GENOMIC DNA]</scope>
    <source>
        <strain evidence="3 4">IOZ07</strain>
    </source>
</reference>
<evidence type="ECO:0000313" key="4">
    <source>
        <dbReference type="Proteomes" id="UP000557566"/>
    </source>
</evidence>
<evidence type="ECO:0000256" key="2">
    <source>
        <dbReference type="SAM" id="Phobius"/>
    </source>
</evidence>
<dbReference type="Proteomes" id="UP000557566">
    <property type="component" value="Unassembled WGS sequence"/>
</dbReference>
<comment type="caution">
    <text evidence="3">The sequence shown here is derived from an EMBL/GenBank/DDBJ whole genome shotgun (WGS) entry which is preliminary data.</text>
</comment>
<keyword evidence="2" id="KW-0472">Membrane</keyword>
<evidence type="ECO:0000256" key="1">
    <source>
        <dbReference type="ARBA" id="ARBA00009003"/>
    </source>
</evidence>
<dbReference type="InterPro" id="IPR007577">
    <property type="entry name" value="GlycoTrfase_DXD_sugar-bd_CS"/>
</dbReference>
<sequence length="366" mass="41427">MFIPNWRRRAGFNLYLVRAVAAILVLVAILSLDGELRETSLELVRPGFFYMTGLTRYDFKPTPDEQACLDGTAVRINAPGMPRSIPRVAHFITGVSKPDPATLLLWLAVRAAAVNLGPDGEIRLHYVYLSDEGPWWSGVRKLVTLVRHEPDFLNDFAHLAPSEWNPAHKADVLRLQILRAHGGIYLDIDAIVLRPLDRLLSGRRDVVLGHEGGDRRGMANAVILAKSAAPFLERWYRMYDGFDPRSWNYHSVILPAKLADEYADEVCQLSPAAFFWPLWPTSHIEWMHAPLSPAESAAVAAAMARTNGSLFDEQLIYHAWNHAVARVIEHLTPRRIMVEDTRFNMLVRRFVDVEPSLGQIQDEDRI</sequence>
<keyword evidence="4" id="KW-1185">Reference proteome</keyword>
<dbReference type="AlphaFoldDB" id="A0A8H4LS36"/>
<feature type="transmembrane region" description="Helical" evidence="2">
    <location>
        <begin position="12"/>
        <end position="32"/>
    </location>
</feature>
<comment type="similarity">
    <text evidence="1">Belongs to the glycosyltransferase 32 family.</text>
</comment>
<keyword evidence="2" id="KW-0812">Transmembrane</keyword>
<dbReference type="PANTHER" id="PTHR46830:SF2">
    <property type="entry name" value="ALPHA-1,4-N-ACETYLGLUCOSAMINYLTRANSFERASE"/>
    <property type="match status" value="1"/>
</dbReference>
<proteinExistence type="inferred from homology"/>
<dbReference type="Pfam" id="PF04488">
    <property type="entry name" value="Gly_transf_sug"/>
    <property type="match status" value="1"/>
</dbReference>
<dbReference type="EMBL" id="JAAVMX010000011">
    <property type="protein sequence ID" value="KAF4504358.1"/>
    <property type="molecule type" value="Genomic_DNA"/>
</dbReference>
<dbReference type="SUPFAM" id="SSF53448">
    <property type="entry name" value="Nucleotide-diphospho-sugar transferases"/>
    <property type="match status" value="1"/>
</dbReference>
<evidence type="ECO:0008006" key="5">
    <source>
        <dbReference type="Google" id="ProtNLM"/>
    </source>
</evidence>